<dbReference type="Gene3D" id="2.30.42.10">
    <property type="match status" value="2"/>
</dbReference>
<dbReference type="InterPro" id="IPR036034">
    <property type="entry name" value="PDZ_sf"/>
</dbReference>
<reference evidence="1 2" key="1">
    <citation type="journal article" date="2019" name="Sci. Data">
        <title>Hybrid genome assembly and annotation of Danionella translucida.</title>
        <authorList>
            <person name="Kadobianskyi M."/>
            <person name="Schulze L."/>
            <person name="Schuelke M."/>
            <person name="Judkewitz B."/>
        </authorList>
    </citation>
    <scope>NUCLEOTIDE SEQUENCE [LARGE SCALE GENOMIC DNA]</scope>
    <source>
        <strain evidence="1 2">Bolton</strain>
    </source>
</reference>
<dbReference type="Proteomes" id="UP000316079">
    <property type="component" value="Unassembled WGS sequence"/>
</dbReference>
<organism evidence="1 2">
    <name type="scientific">Danionella cerebrum</name>
    <dbReference type="NCBI Taxonomy" id="2873325"/>
    <lineage>
        <taxon>Eukaryota</taxon>
        <taxon>Metazoa</taxon>
        <taxon>Chordata</taxon>
        <taxon>Craniata</taxon>
        <taxon>Vertebrata</taxon>
        <taxon>Euteleostomi</taxon>
        <taxon>Actinopterygii</taxon>
        <taxon>Neopterygii</taxon>
        <taxon>Teleostei</taxon>
        <taxon>Ostariophysi</taxon>
        <taxon>Cypriniformes</taxon>
        <taxon>Danionidae</taxon>
        <taxon>Danioninae</taxon>
        <taxon>Danionella</taxon>
    </lineage>
</organism>
<dbReference type="AlphaFoldDB" id="A0A553Q6T6"/>
<evidence type="ECO:0000313" key="2">
    <source>
        <dbReference type="Proteomes" id="UP000316079"/>
    </source>
</evidence>
<feature type="non-terminal residue" evidence="1">
    <location>
        <position position="105"/>
    </location>
</feature>
<evidence type="ECO:0000313" key="1">
    <source>
        <dbReference type="EMBL" id="TRY85617.1"/>
    </source>
</evidence>
<dbReference type="SUPFAM" id="SSF50156">
    <property type="entry name" value="PDZ domain-like"/>
    <property type="match status" value="1"/>
</dbReference>
<keyword evidence="2" id="KW-1185">Reference proteome</keyword>
<dbReference type="EMBL" id="SRMA01026269">
    <property type="protein sequence ID" value="TRY85617.1"/>
    <property type="molecule type" value="Genomic_DNA"/>
</dbReference>
<comment type="caution">
    <text evidence="1">The sequence shown here is derived from an EMBL/GenBank/DDBJ whole genome shotgun (WGS) entry which is preliminary data.</text>
</comment>
<accession>A0A553Q6T6</accession>
<proteinExistence type="predicted"/>
<evidence type="ECO:0008006" key="3">
    <source>
        <dbReference type="Google" id="ProtNLM"/>
    </source>
</evidence>
<protein>
    <recommendedName>
        <fullName evidence="3">PDZ domain-containing protein</fullName>
    </recommendedName>
</protein>
<name>A0A553Q6T6_9TELE</name>
<dbReference type="STRING" id="623744.A0A553Q6T6"/>
<sequence length="105" mass="11448">MIFDLIVWFSSVNYQKEKKVKAKRRLCSATGGLLADPHESLGISIVGGRTVIKRLKNGEELKGIFIKQVSGVDLQNASHEEAVQAIKAAVSPVIFIVQSLSSTPR</sequence>
<dbReference type="OrthoDB" id="8058206at2759"/>
<gene>
    <name evidence="1" type="ORF">DNTS_010183</name>
</gene>